<feature type="transmembrane region" description="Helical" evidence="1">
    <location>
        <begin position="77"/>
        <end position="100"/>
    </location>
</feature>
<keyword evidence="3" id="KW-1185">Reference proteome</keyword>
<gene>
    <name evidence="2" type="ORF">SAMN04488053_10557</name>
</gene>
<feature type="transmembrane region" description="Helical" evidence="1">
    <location>
        <begin position="35"/>
        <end position="57"/>
    </location>
</feature>
<dbReference type="Proteomes" id="UP000198778">
    <property type="component" value="Unassembled WGS sequence"/>
</dbReference>
<feature type="transmembrane region" description="Helical" evidence="1">
    <location>
        <begin position="6"/>
        <end position="28"/>
    </location>
</feature>
<proteinExistence type="predicted"/>
<dbReference type="EMBL" id="FNIL01000005">
    <property type="protein sequence ID" value="SDN97357.1"/>
    <property type="molecule type" value="Genomic_DNA"/>
</dbReference>
<evidence type="ECO:0000313" key="2">
    <source>
        <dbReference type="EMBL" id="SDN97357.1"/>
    </source>
</evidence>
<dbReference type="OrthoDB" id="2645556at2"/>
<dbReference type="AlphaFoldDB" id="A0A1H0FRT6"/>
<keyword evidence="1" id="KW-1133">Transmembrane helix</keyword>
<dbReference type="RefSeq" id="WP_090842782.1">
    <property type="nucleotide sequence ID" value="NZ_FNIL01000005.1"/>
</dbReference>
<keyword evidence="1" id="KW-0472">Membrane</keyword>
<evidence type="ECO:0000313" key="3">
    <source>
        <dbReference type="Proteomes" id="UP000198778"/>
    </source>
</evidence>
<reference evidence="3" key="1">
    <citation type="submission" date="2016-10" db="EMBL/GenBank/DDBJ databases">
        <authorList>
            <person name="Varghese N."/>
            <person name="Submissions S."/>
        </authorList>
    </citation>
    <scope>NUCLEOTIDE SEQUENCE [LARGE SCALE GENOMIC DNA]</scope>
    <source>
        <strain evidence="3">CGMCC 1.10369</strain>
    </source>
</reference>
<protein>
    <submittedName>
        <fullName evidence="2">Uncharacterized protein</fullName>
    </submittedName>
</protein>
<name>A0A1H0FRT6_9BACI</name>
<sequence>MGANDPVWIFILMYILFYATFVDAMNIFKQGRRKFLSLVMMVITPVHFGLAFVNSMGRGEGVTELQHLFHSLMEFQAWAVIVILAYVYILVWWLHAFFTWMKTQNIQQRVDKE</sequence>
<accession>A0A1H0FRT6</accession>
<evidence type="ECO:0000256" key="1">
    <source>
        <dbReference type="SAM" id="Phobius"/>
    </source>
</evidence>
<organism evidence="2 3">
    <name type="scientific">Alkalicoccus daliensis</name>
    <dbReference type="NCBI Taxonomy" id="745820"/>
    <lineage>
        <taxon>Bacteria</taxon>
        <taxon>Bacillati</taxon>
        <taxon>Bacillota</taxon>
        <taxon>Bacilli</taxon>
        <taxon>Bacillales</taxon>
        <taxon>Bacillaceae</taxon>
        <taxon>Alkalicoccus</taxon>
    </lineage>
</organism>
<keyword evidence="1" id="KW-0812">Transmembrane</keyword>